<organism evidence="7 8">
    <name type="scientific">Penicillium canescens</name>
    <dbReference type="NCBI Taxonomy" id="5083"/>
    <lineage>
        <taxon>Eukaryota</taxon>
        <taxon>Fungi</taxon>
        <taxon>Dikarya</taxon>
        <taxon>Ascomycota</taxon>
        <taxon>Pezizomycotina</taxon>
        <taxon>Eurotiomycetes</taxon>
        <taxon>Eurotiomycetidae</taxon>
        <taxon>Eurotiales</taxon>
        <taxon>Aspergillaceae</taxon>
        <taxon>Penicillium</taxon>
    </lineage>
</organism>
<dbReference type="AlphaFoldDB" id="A0AAD6I9V2"/>
<dbReference type="EMBL" id="JAQJZL010000009">
    <property type="protein sequence ID" value="KAJ6038498.1"/>
    <property type="molecule type" value="Genomic_DNA"/>
</dbReference>
<protein>
    <recommendedName>
        <fullName evidence="9">Transcription factor domain-containing protein</fullName>
    </recommendedName>
</protein>
<evidence type="ECO:0000313" key="7">
    <source>
        <dbReference type="EMBL" id="KAJ6038498.1"/>
    </source>
</evidence>
<dbReference type="InterPro" id="IPR036864">
    <property type="entry name" value="Zn2-C6_fun-type_DNA-bd_sf"/>
</dbReference>
<keyword evidence="3" id="KW-0238">DNA-binding</keyword>
<dbReference type="InterPro" id="IPR050987">
    <property type="entry name" value="AtrR-like"/>
</dbReference>
<feature type="region of interest" description="Disordered" evidence="6">
    <location>
        <begin position="48"/>
        <end position="91"/>
    </location>
</feature>
<evidence type="ECO:0000256" key="3">
    <source>
        <dbReference type="ARBA" id="ARBA00023125"/>
    </source>
</evidence>
<keyword evidence="2" id="KW-0805">Transcription regulation</keyword>
<dbReference type="Proteomes" id="UP001219568">
    <property type="component" value="Unassembled WGS sequence"/>
</dbReference>
<dbReference type="GO" id="GO:0003677">
    <property type="term" value="F:DNA binding"/>
    <property type="evidence" value="ECO:0007669"/>
    <property type="project" value="UniProtKB-KW"/>
</dbReference>
<dbReference type="CDD" id="cd12148">
    <property type="entry name" value="fungal_TF_MHR"/>
    <property type="match status" value="1"/>
</dbReference>
<evidence type="ECO:0000256" key="6">
    <source>
        <dbReference type="SAM" id="MobiDB-lite"/>
    </source>
</evidence>
<reference evidence="7" key="1">
    <citation type="journal article" date="2023" name="IMA Fungus">
        <title>Comparative genomic study of the Penicillium genus elucidates a diverse pangenome and 15 lateral gene transfer events.</title>
        <authorList>
            <person name="Petersen C."/>
            <person name="Sorensen T."/>
            <person name="Nielsen M.R."/>
            <person name="Sondergaard T.E."/>
            <person name="Sorensen J.L."/>
            <person name="Fitzpatrick D.A."/>
            <person name="Frisvad J.C."/>
            <person name="Nielsen K.L."/>
        </authorList>
    </citation>
    <scope>NUCLEOTIDE SEQUENCE</scope>
    <source>
        <strain evidence="7">IBT 15450</strain>
    </source>
</reference>
<dbReference type="GO" id="GO:0005634">
    <property type="term" value="C:nucleus"/>
    <property type="evidence" value="ECO:0007669"/>
    <property type="project" value="UniProtKB-SubCell"/>
</dbReference>
<dbReference type="GO" id="GO:0008270">
    <property type="term" value="F:zinc ion binding"/>
    <property type="evidence" value="ECO:0007669"/>
    <property type="project" value="InterPro"/>
</dbReference>
<accession>A0AAD6I9V2</accession>
<sequence>PCERCVRRSLECTFDRERPRKKQRTSEASSNVQALFQRIKQLESALVQANPRQESTCRDLANPEDPKIPASSKVNPSNISTVSSGRERSVLSESSPSSSLVFAQAATNTCNSATADYHTAADVSASQLGPNWFFNGIPIFSEAGCRWVSTRTDQDVTWTDICIPIMDFSPLSALPPSFSQEICDLPDQDATREILSDFFRSSFRLTFPVLNRVLFETTMETAYKPADRNMFSSTQTAARACVFGTLSIATRLKRPHQSARPIDADLCAAKANFLLMYLIGDISLETLQTILLLQLQRMFCGHWQGAAFFHSIACRIVCSLRGHIYKPSNVLGREITRETPNSNAVLAVLHARQRHFVSHWKSPLLTEGYCDLTASDDFLHYYTYLPALDESFEVNDKIDLHLTPHLPGDTRLSLLKEKVCRQLFSAQALKYNDNQLLLHIRKLDDEIECWRLSIPNSFRPALFVSENTSPNSPEEGIPHIIRRMSLQLEYHHLVTVIHTTVRKCTPEAADGIEDLHAVVHSSFDLSLVASRSTLSCLRVLVRTIAEQAFRFFTSYFATAAMSLFLNIVIHPLDPQAQLDLELLMSAANTVRSIPARNLTQAEITRIHEESKFVMRLVWLGTCAMTKADRAKKAELS</sequence>
<evidence type="ECO:0000256" key="4">
    <source>
        <dbReference type="ARBA" id="ARBA00023163"/>
    </source>
</evidence>
<evidence type="ECO:0000256" key="2">
    <source>
        <dbReference type="ARBA" id="ARBA00023015"/>
    </source>
</evidence>
<dbReference type="Gene3D" id="4.10.240.10">
    <property type="entry name" value="Zn(2)-C6 fungal-type DNA-binding domain"/>
    <property type="match status" value="1"/>
</dbReference>
<dbReference type="GO" id="GO:0000981">
    <property type="term" value="F:DNA-binding transcription factor activity, RNA polymerase II-specific"/>
    <property type="evidence" value="ECO:0007669"/>
    <property type="project" value="InterPro"/>
</dbReference>
<comment type="caution">
    <text evidence="7">The sequence shown here is derived from an EMBL/GenBank/DDBJ whole genome shotgun (WGS) entry which is preliminary data.</text>
</comment>
<feature type="compositionally biased region" description="Polar residues" evidence="6">
    <location>
        <begin position="72"/>
        <end position="84"/>
    </location>
</feature>
<reference evidence="7" key="2">
    <citation type="submission" date="2023-01" db="EMBL/GenBank/DDBJ databases">
        <authorList>
            <person name="Petersen C."/>
        </authorList>
    </citation>
    <scope>NUCLEOTIDE SEQUENCE</scope>
    <source>
        <strain evidence="7">IBT 15450</strain>
    </source>
</reference>
<evidence type="ECO:0000313" key="8">
    <source>
        <dbReference type="Proteomes" id="UP001219568"/>
    </source>
</evidence>
<dbReference type="PANTHER" id="PTHR46910:SF37">
    <property type="entry name" value="ZN(II)2CYS6 TRANSCRIPTION FACTOR (EUROFUNG)"/>
    <property type="match status" value="1"/>
</dbReference>
<comment type="subcellular location">
    <subcellularLocation>
        <location evidence="1">Nucleus</location>
    </subcellularLocation>
</comment>
<evidence type="ECO:0000256" key="5">
    <source>
        <dbReference type="ARBA" id="ARBA00023242"/>
    </source>
</evidence>
<keyword evidence="4" id="KW-0804">Transcription</keyword>
<feature type="non-terminal residue" evidence="7">
    <location>
        <position position="636"/>
    </location>
</feature>
<proteinExistence type="predicted"/>
<name>A0AAD6I9V2_PENCN</name>
<evidence type="ECO:0000256" key="1">
    <source>
        <dbReference type="ARBA" id="ARBA00004123"/>
    </source>
</evidence>
<keyword evidence="8" id="KW-1185">Reference proteome</keyword>
<keyword evidence="5" id="KW-0539">Nucleus</keyword>
<dbReference type="PANTHER" id="PTHR46910">
    <property type="entry name" value="TRANSCRIPTION FACTOR PDR1"/>
    <property type="match status" value="1"/>
</dbReference>
<evidence type="ECO:0008006" key="9">
    <source>
        <dbReference type="Google" id="ProtNLM"/>
    </source>
</evidence>
<gene>
    <name evidence="7" type="ORF">N7460_008269</name>
</gene>